<dbReference type="FunFam" id="3.40.33.10:FF:000006">
    <property type="entry name" value="Putative pathogenesis-related protein 1"/>
    <property type="match status" value="1"/>
</dbReference>
<evidence type="ECO:0000256" key="3">
    <source>
        <dbReference type="ARBA" id="ARBA00022821"/>
    </source>
</evidence>
<dbReference type="EMBL" id="WHWC01000017">
    <property type="protein sequence ID" value="KAG8366543.1"/>
    <property type="molecule type" value="Genomic_DNA"/>
</dbReference>
<proteinExistence type="inferred from homology"/>
<dbReference type="AlphaFoldDB" id="A0AAV6W8Q5"/>
<keyword evidence="3" id="KW-0611">Plant defense</keyword>
<comment type="similarity">
    <text evidence="1">Belongs to the CRISP family.</text>
</comment>
<dbReference type="PROSITE" id="PS01009">
    <property type="entry name" value="CRISP_1"/>
    <property type="match status" value="1"/>
</dbReference>
<dbReference type="PROSITE" id="PS01010">
    <property type="entry name" value="CRISP_2"/>
    <property type="match status" value="1"/>
</dbReference>
<gene>
    <name evidence="8" type="ORF">BUALT_Bualt17G0090800</name>
</gene>
<dbReference type="Gene3D" id="3.40.33.10">
    <property type="entry name" value="CAP"/>
    <property type="match status" value="1"/>
</dbReference>
<dbReference type="GO" id="GO:0098542">
    <property type="term" value="P:defense response to other organism"/>
    <property type="evidence" value="ECO:0007669"/>
    <property type="project" value="UniProtKB-ARBA"/>
</dbReference>
<feature type="chain" id="PRO_5043496228" description="SCP domain-containing protein" evidence="6">
    <location>
        <begin position="26"/>
        <end position="162"/>
    </location>
</feature>
<dbReference type="SUPFAM" id="SSF55797">
    <property type="entry name" value="PR-1-like"/>
    <property type="match status" value="1"/>
</dbReference>
<reference evidence="8" key="1">
    <citation type="submission" date="2019-10" db="EMBL/GenBank/DDBJ databases">
        <authorList>
            <person name="Zhang R."/>
            <person name="Pan Y."/>
            <person name="Wang J."/>
            <person name="Ma R."/>
            <person name="Yu S."/>
        </authorList>
    </citation>
    <scope>NUCLEOTIDE SEQUENCE</scope>
    <source>
        <strain evidence="8">LA-IB0</strain>
        <tissue evidence="8">Leaf</tissue>
    </source>
</reference>
<dbReference type="InterPro" id="IPR035940">
    <property type="entry name" value="CAP_sf"/>
</dbReference>
<accession>A0AAV6W8Q5</accession>
<protein>
    <recommendedName>
        <fullName evidence="7">SCP domain-containing protein</fullName>
    </recommendedName>
</protein>
<feature type="signal peptide" evidence="6">
    <location>
        <begin position="1"/>
        <end position="25"/>
    </location>
</feature>
<dbReference type="PRINTS" id="PR00837">
    <property type="entry name" value="V5TPXLIKE"/>
</dbReference>
<evidence type="ECO:0000256" key="1">
    <source>
        <dbReference type="ARBA" id="ARBA00009923"/>
    </source>
</evidence>
<dbReference type="Pfam" id="PF00188">
    <property type="entry name" value="CAP"/>
    <property type="match status" value="1"/>
</dbReference>
<comment type="caution">
    <text evidence="8">The sequence shown here is derived from an EMBL/GenBank/DDBJ whole genome shotgun (WGS) entry which is preliminary data.</text>
</comment>
<evidence type="ECO:0000256" key="5">
    <source>
        <dbReference type="ARBA" id="ARBA00023265"/>
    </source>
</evidence>
<keyword evidence="9" id="KW-1185">Reference proteome</keyword>
<keyword evidence="5" id="KW-0568">Pathogenesis-related protein</keyword>
<evidence type="ECO:0000256" key="2">
    <source>
        <dbReference type="ARBA" id="ARBA00022729"/>
    </source>
</evidence>
<organism evidence="8 9">
    <name type="scientific">Buddleja alternifolia</name>
    <dbReference type="NCBI Taxonomy" id="168488"/>
    <lineage>
        <taxon>Eukaryota</taxon>
        <taxon>Viridiplantae</taxon>
        <taxon>Streptophyta</taxon>
        <taxon>Embryophyta</taxon>
        <taxon>Tracheophyta</taxon>
        <taxon>Spermatophyta</taxon>
        <taxon>Magnoliopsida</taxon>
        <taxon>eudicotyledons</taxon>
        <taxon>Gunneridae</taxon>
        <taxon>Pentapetalae</taxon>
        <taxon>asterids</taxon>
        <taxon>lamiids</taxon>
        <taxon>Lamiales</taxon>
        <taxon>Scrophulariaceae</taxon>
        <taxon>Buddlejeae</taxon>
        <taxon>Buddleja</taxon>
    </lineage>
</organism>
<feature type="domain" description="SCP" evidence="7">
    <location>
        <begin position="27"/>
        <end position="158"/>
    </location>
</feature>
<keyword evidence="4" id="KW-1015">Disulfide bond</keyword>
<dbReference type="GO" id="GO:0005576">
    <property type="term" value="C:extracellular region"/>
    <property type="evidence" value="ECO:0007669"/>
    <property type="project" value="InterPro"/>
</dbReference>
<keyword evidence="2 6" id="KW-0732">Signal</keyword>
<dbReference type="Proteomes" id="UP000826271">
    <property type="component" value="Unassembled WGS sequence"/>
</dbReference>
<dbReference type="InterPro" id="IPR014044">
    <property type="entry name" value="CAP_dom"/>
</dbReference>
<sequence length="162" mass="17867">MGSYNPLILLSLVILVLLLSHSGQAQNTQQEFLDAHNAARAQVGVGPMVWDANVAAYALAYANRVRGQCLFQHSGGPYGENLAMGSGAFTARDAVGLWVSERRFYNYQSNTCASGQVCGHYTQVVWRNSVRLGCARVRCNNGNWYVICNYDPPGNFRGQRPY</sequence>
<name>A0AAV6W8Q5_9LAMI</name>
<dbReference type="CDD" id="cd05381">
    <property type="entry name" value="CAP_PR-1"/>
    <property type="match status" value="1"/>
</dbReference>
<evidence type="ECO:0000256" key="6">
    <source>
        <dbReference type="SAM" id="SignalP"/>
    </source>
</evidence>
<evidence type="ECO:0000313" key="9">
    <source>
        <dbReference type="Proteomes" id="UP000826271"/>
    </source>
</evidence>
<dbReference type="InterPro" id="IPR001283">
    <property type="entry name" value="CRISP-related"/>
</dbReference>
<dbReference type="SMART" id="SM00198">
    <property type="entry name" value="SCP"/>
    <property type="match status" value="1"/>
</dbReference>
<evidence type="ECO:0000256" key="4">
    <source>
        <dbReference type="ARBA" id="ARBA00023157"/>
    </source>
</evidence>
<dbReference type="PANTHER" id="PTHR10334">
    <property type="entry name" value="CYSTEINE-RICH SECRETORY PROTEIN-RELATED"/>
    <property type="match status" value="1"/>
</dbReference>
<dbReference type="InterPro" id="IPR018244">
    <property type="entry name" value="Allrgn_V5/Tpx1_CS"/>
</dbReference>
<evidence type="ECO:0000313" key="8">
    <source>
        <dbReference type="EMBL" id="KAG8366543.1"/>
    </source>
</evidence>
<evidence type="ECO:0000259" key="7">
    <source>
        <dbReference type="SMART" id="SM00198"/>
    </source>
</evidence>